<evidence type="ECO:0000313" key="2">
    <source>
        <dbReference type="EMBL" id="KAL3696114.1"/>
    </source>
</evidence>
<accession>A0ABD3HZ92</accession>
<evidence type="ECO:0000259" key="1">
    <source>
        <dbReference type="Pfam" id="PF25273"/>
    </source>
</evidence>
<evidence type="ECO:0000313" key="3">
    <source>
        <dbReference type="Proteomes" id="UP001633002"/>
    </source>
</evidence>
<keyword evidence="3" id="KW-1185">Reference proteome</keyword>
<dbReference type="AlphaFoldDB" id="A0ABD3HZ92"/>
<organism evidence="2 3">
    <name type="scientific">Riccia sorocarpa</name>
    <dbReference type="NCBI Taxonomy" id="122646"/>
    <lineage>
        <taxon>Eukaryota</taxon>
        <taxon>Viridiplantae</taxon>
        <taxon>Streptophyta</taxon>
        <taxon>Embryophyta</taxon>
        <taxon>Marchantiophyta</taxon>
        <taxon>Marchantiopsida</taxon>
        <taxon>Marchantiidae</taxon>
        <taxon>Marchantiales</taxon>
        <taxon>Ricciaceae</taxon>
        <taxon>Riccia</taxon>
    </lineage>
</organism>
<proteinExistence type="predicted"/>
<comment type="caution">
    <text evidence="2">The sequence shown here is derived from an EMBL/GenBank/DDBJ whole genome shotgun (WGS) entry which is preliminary data.</text>
</comment>
<gene>
    <name evidence="2" type="ORF">R1sor_010190</name>
</gene>
<dbReference type="EMBL" id="JBJQOH010000002">
    <property type="protein sequence ID" value="KAL3696114.1"/>
    <property type="molecule type" value="Genomic_DNA"/>
</dbReference>
<dbReference type="Proteomes" id="UP001633002">
    <property type="component" value="Unassembled WGS sequence"/>
</dbReference>
<dbReference type="Pfam" id="PF25273">
    <property type="entry name" value="DUF7869"/>
    <property type="match status" value="1"/>
</dbReference>
<sequence>MPIPIKIAGILNPGHGPPALAHVSIGGLWSYGPNFTVSSIAKYLRDCEDYNEDMRGDLDFKKELEHPLLKAFMNENIFTKTVVGAIVRHEDQASISEERPFNKLPPMFYIQLDNSGKDNKNWVLRAFFSVLIIRGVFKTVVMSFLIVGHTHEDVDVFFSKRKVGLPMPGPRCMMVSGQEQIMVPDTNDQRIIYRNSVRTEEDLLVQEAEEELAERNQIFDGTRTVCSCCGH</sequence>
<protein>
    <recommendedName>
        <fullName evidence="1">DUF7869 domain-containing protein</fullName>
    </recommendedName>
</protein>
<feature type="domain" description="DUF7869" evidence="1">
    <location>
        <begin position="101"/>
        <end position="160"/>
    </location>
</feature>
<dbReference type="PANTHER" id="PTHR33153:SF3">
    <property type="entry name" value="TRAFFICKING PROTEIN PARTICLE COMPLEX SUBUNIT 11 DOMAIN-CONTAINING PROTEIN"/>
    <property type="match status" value="1"/>
</dbReference>
<dbReference type="PANTHER" id="PTHR33153">
    <property type="entry name" value="MYND-TYPE DOMAIN-CONTAINING PROTEIN"/>
    <property type="match status" value="1"/>
</dbReference>
<dbReference type="InterPro" id="IPR057191">
    <property type="entry name" value="DUF7869"/>
</dbReference>
<name>A0ABD3HZ92_9MARC</name>
<reference evidence="2 3" key="1">
    <citation type="submission" date="2024-09" db="EMBL/GenBank/DDBJ databases">
        <title>Chromosome-scale assembly of Riccia sorocarpa.</title>
        <authorList>
            <person name="Paukszto L."/>
        </authorList>
    </citation>
    <scope>NUCLEOTIDE SEQUENCE [LARGE SCALE GENOMIC DNA]</scope>
    <source>
        <strain evidence="2">LP-2024</strain>
        <tissue evidence="2">Aerial parts of the thallus</tissue>
    </source>
</reference>